<dbReference type="InterPro" id="IPR012910">
    <property type="entry name" value="Plug_dom"/>
</dbReference>
<name>A0AA48KE36_9BACT</name>
<evidence type="ECO:0000256" key="3">
    <source>
        <dbReference type="ARBA" id="ARBA00022452"/>
    </source>
</evidence>
<dbReference type="InterPro" id="IPR036942">
    <property type="entry name" value="Beta-barrel_TonB_sf"/>
</dbReference>
<evidence type="ECO:0000256" key="9">
    <source>
        <dbReference type="ARBA" id="ARBA00023237"/>
    </source>
</evidence>
<evidence type="ECO:0000256" key="10">
    <source>
        <dbReference type="PROSITE-ProRule" id="PRU01360"/>
    </source>
</evidence>
<sequence>MGPQPSLLLALAATSLSAMGAPEPPPGKAEASATVTVTAEASPVEILKTPNPVKVLDREAILATGARTLDELLPALLPGQIQAFGGPGSAASLYLGGGRARDVVVLLDGIRITDPTALSANFADFTLDGVDRVEVLQGPSSTRYGSDAHGGVIALWTAAPAKAGFSLEAQGAAGNRGARKAGVAPAYGWEGGWVKASASAAREDASIPADDPFRTASASVNAGQRIGEDGLLTLTGRTHFRGTPLPFTGDYLPPTWAYTRVFDPARGETERDSTVVAAWRQALGAAWALEASFGHVAQDRFEPGYGGGAPAERYRGQRNQAVANLTWAPVRGVSAALMLDHSGESAGLAGDEARATHDAVALEGAWEMPTGLRAVISGRWQHDTVAYTFASGQALPDRASDRFVYKAGLNWTGAQGLRLYASYGTSYNAPDLFSLTHNLANGYGGLDDERSHGGQAGASLRRGAWTFKLEASRTFYDHVVAYQDLGSYAYKYVNGTDLRVQGLEASAAREGASWRAEAFVRSQEARNMSQPGDAQLTTSGATGRPFFTAGLRGEAVLGPWRASARWAHTGSSYQYFDDLGAVDGLRTHLNDLGIALGRSAGRHLTWTLRGEHLLQRTWSREDWLAGRPLRRNDAYLVPVFPVAGPTFTLELKYRS</sequence>
<organism evidence="15 16">
    <name type="scientific">Mesoterricola sediminis</name>
    <dbReference type="NCBI Taxonomy" id="2927980"/>
    <lineage>
        <taxon>Bacteria</taxon>
        <taxon>Pseudomonadati</taxon>
        <taxon>Acidobacteriota</taxon>
        <taxon>Holophagae</taxon>
        <taxon>Holophagales</taxon>
        <taxon>Holophagaceae</taxon>
        <taxon>Mesoterricola</taxon>
    </lineage>
</organism>
<keyword evidence="5 12" id="KW-0732">Signal</keyword>
<evidence type="ECO:0000256" key="7">
    <source>
        <dbReference type="ARBA" id="ARBA00023136"/>
    </source>
</evidence>
<dbReference type="GO" id="GO:0009279">
    <property type="term" value="C:cell outer membrane"/>
    <property type="evidence" value="ECO:0007669"/>
    <property type="project" value="UniProtKB-SubCell"/>
</dbReference>
<dbReference type="GO" id="GO:0015344">
    <property type="term" value="F:siderophore uptake transmembrane transporter activity"/>
    <property type="evidence" value="ECO:0007669"/>
    <property type="project" value="TreeGrafter"/>
</dbReference>
<feature type="chain" id="PRO_5041355722" evidence="12">
    <location>
        <begin position="21"/>
        <end position="655"/>
    </location>
</feature>
<dbReference type="AlphaFoldDB" id="A0AA48KE36"/>
<feature type="domain" description="TonB-dependent receptor plug" evidence="14">
    <location>
        <begin position="47"/>
        <end position="152"/>
    </location>
</feature>
<dbReference type="EMBL" id="AP027081">
    <property type="protein sequence ID" value="BDU75083.1"/>
    <property type="molecule type" value="Genomic_DNA"/>
</dbReference>
<evidence type="ECO:0000256" key="2">
    <source>
        <dbReference type="ARBA" id="ARBA00022448"/>
    </source>
</evidence>
<evidence type="ECO:0000259" key="13">
    <source>
        <dbReference type="Pfam" id="PF00593"/>
    </source>
</evidence>
<dbReference type="InterPro" id="IPR039426">
    <property type="entry name" value="TonB-dep_rcpt-like"/>
</dbReference>
<evidence type="ECO:0000256" key="4">
    <source>
        <dbReference type="ARBA" id="ARBA00022692"/>
    </source>
</evidence>
<keyword evidence="16" id="KW-1185">Reference proteome</keyword>
<feature type="domain" description="TonB-dependent receptor-like beta-barrel" evidence="13">
    <location>
        <begin position="226"/>
        <end position="578"/>
    </location>
</feature>
<dbReference type="Proteomes" id="UP001228113">
    <property type="component" value="Chromosome"/>
</dbReference>
<reference evidence="15" key="1">
    <citation type="journal article" date="2023" name="Int. J. Syst. Evol. Microbiol.">
        <title>Mesoterricola silvestris gen. nov., sp. nov., Mesoterricola sediminis sp. nov., Geothrix oryzae sp. nov., Geothrix edaphica sp. nov., Geothrix rubra sp. nov., and Geothrix limicola sp. nov., six novel members of Acidobacteriota isolated from soils.</title>
        <authorList>
            <person name="Itoh H."/>
            <person name="Sugisawa Y."/>
            <person name="Mise K."/>
            <person name="Xu Z."/>
            <person name="Kuniyasu M."/>
            <person name="Ushijima N."/>
            <person name="Kawano K."/>
            <person name="Kobayashi E."/>
            <person name="Shiratori Y."/>
            <person name="Masuda Y."/>
            <person name="Senoo K."/>
        </authorList>
    </citation>
    <scope>NUCLEOTIDE SEQUENCE</scope>
    <source>
        <strain evidence="15">W786</strain>
    </source>
</reference>
<dbReference type="SUPFAM" id="SSF56935">
    <property type="entry name" value="Porins"/>
    <property type="match status" value="1"/>
</dbReference>
<evidence type="ECO:0000256" key="12">
    <source>
        <dbReference type="SAM" id="SignalP"/>
    </source>
</evidence>
<dbReference type="Pfam" id="PF07715">
    <property type="entry name" value="Plug"/>
    <property type="match status" value="1"/>
</dbReference>
<accession>A0AA48KE36</accession>
<evidence type="ECO:0000256" key="8">
    <source>
        <dbReference type="ARBA" id="ARBA00023170"/>
    </source>
</evidence>
<keyword evidence="9 10" id="KW-0998">Cell outer membrane</keyword>
<dbReference type="InterPro" id="IPR000531">
    <property type="entry name" value="Beta-barrel_TonB"/>
</dbReference>
<dbReference type="PANTHER" id="PTHR30069">
    <property type="entry name" value="TONB-DEPENDENT OUTER MEMBRANE RECEPTOR"/>
    <property type="match status" value="1"/>
</dbReference>
<dbReference type="GO" id="GO:0044718">
    <property type="term" value="P:siderophore transmembrane transport"/>
    <property type="evidence" value="ECO:0007669"/>
    <property type="project" value="TreeGrafter"/>
</dbReference>
<keyword evidence="3 10" id="KW-1134">Transmembrane beta strand</keyword>
<feature type="signal peptide" evidence="12">
    <location>
        <begin position="1"/>
        <end position="20"/>
    </location>
</feature>
<keyword evidence="2 10" id="KW-0813">Transport</keyword>
<dbReference type="RefSeq" id="WP_316410856.1">
    <property type="nucleotide sequence ID" value="NZ_AP027081.1"/>
</dbReference>
<dbReference type="Pfam" id="PF00593">
    <property type="entry name" value="TonB_dep_Rec_b-barrel"/>
    <property type="match status" value="1"/>
</dbReference>
<evidence type="ECO:0000256" key="5">
    <source>
        <dbReference type="ARBA" id="ARBA00022729"/>
    </source>
</evidence>
<dbReference type="Gene3D" id="2.170.130.10">
    <property type="entry name" value="TonB-dependent receptor, plug domain"/>
    <property type="match status" value="1"/>
</dbReference>
<keyword evidence="6 11" id="KW-0798">TonB box</keyword>
<evidence type="ECO:0000313" key="15">
    <source>
        <dbReference type="EMBL" id="BDU75083.1"/>
    </source>
</evidence>
<dbReference type="InterPro" id="IPR037066">
    <property type="entry name" value="Plug_dom_sf"/>
</dbReference>
<gene>
    <name evidence="15" type="ORF">METESE_00410</name>
</gene>
<evidence type="ECO:0000256" key="6">
    <source>
        <dbReference type="ARBA" id="ARBA00023077"/>
    </source>
</evidence>
<evidence type="ECO:0000259" key="14">
    <source>
        <dbReference type="Pfam" id="PF07715"/>
    </source>
</evidence>
<keyword evidence="7 10" id="KW-0472">Membrane</keyword>
<proteinExistence type="inferred from homology"/>
<evidence type="ECO:0000256" key="11">
    <source>
        <dbReference type="RuleBase" id="RU003357"/>
    </source>
</evidence>
<keyword evidence="8" id="KW-0675">Receptor</keyword>
<comment type="similarity">
    <text evidence="10 11">Belongs to the TonB-dependent receptor family.</text>
</comment>
<evidence type="ECO:0000256" key="1">
    <source>
        <dbReference type="ARBA" id="ARBA00004571"/>
    </source>
</evidence>
<dbReference type="PANTHER" id="PTHR30069:SF29">
    <property type="entry name" value="HEMOGLOBIN AND HEMOGLOBIN-HAPTOGLOBIN-BINDING PROTEIN 1-RELATED"/>
    <property type="match status" value="1"/>
</dbReference>
<dbReference type="Gene3D" id="2.40.170.20">
    <property type="entry name" value="TonB-dependent receptor, beta-barrel domain"/>
    <property type="match status" value="1"/>
</dbReference>
<keyword evidence="4 10" id="KW-0812">Transmembrane</keyword>
<dbReference type="KEGG" id="msea:METESE_00410"/>
<dbReference type="PROSITE" id="PS52016">
    <property type="entry name" value="TONB_DEPENDENT_REC_3"/>
    <property type="match status" value="1"/>
</dbReference>
<protein>
    <submittedName>
        <fullName evidence="15">Ligand-gated channel</fullName>
    </submittedName>
</protein>
<comment type="subcellular location">
    <subcellularLocation>
        <location evidence="1 10">Cell outer membrane</location>
        <topology evidence="1 10">Multi-pass membrane protein</topology>
    </subcellularLocation>
</comment>
<evidence type="ECO:0000313" key="16">
    <source>
        <dbReference type="Proteomes" id="UP001228113"/>
    </source>
</evidence>